<dbReference type="InterPro" id="IPR000979">
    <property type="entry name" value="Phosphodiesterase_MJ0936/Vps29"/>
</dbReference>
<organism evidence="4 5">
    <name type="scientific">Caldibacillus debilis</name>
    <dbReference type="NCBI Taxonomy" id="301148"/>
    <lineage>
        <taxon>Bacteria</taxon>
        <taxon>Bacillati</taxon>
        <taxon>Bacillota</taxon>
        <taxon>Bacilli</taxon>
        <taxon>Bacillales</taxon>
        <taxon>Bacillaceae</taxon>
        <taxon>Caldibacillus</taxon>
    </lineage>
</organism>
<dbReference type="SUPFAM" id="SSF56300">
    <property type="entry name" value="Metallo-dependent phosphatases"/>
    <property type="match status" value="1"/>
</dbReference>
<dbReference type="CDD" id="cd00841">
    <property type="entry name" value="MPP_YfcE"/>
    <property type="match status" value="1"/>
</dbReference>
<proteinExistence type="inferred from homology"/>
<dbReference type="GO" id="GO:0046872">
    <property type="term" value="F:metal ion binding"/>
    <property type="evidence" value="ECO:0007669"/>
    <property type="project" value="UniProtKB-KW"/>
</dbReference>
<dbReference type="AlphaFoldDB" id="A0A150LHA6"/>
<keyword evidence="2" id="KW-0479">Metal-binding</keyword>
<evidence type="ECO:0000313" key="5">
    <source>
        <dbReference type="Proteomes" id="UP000075683"/>
    </source>
</evidence>
<comment type="caution">
    <text evidence="4">The sequence shown here is derived from an EMBL/GenBank/DDBJ whole genome shotgun (WGS) entry which is preliminary data.</text>
</comment>
<evidence type="ECO:0000256" key="1">
    <source>
        <dbReference type="ARBA" id="ARBA00008950"/>
    </source>
</evidence>
<sequence length="168" mass="19232">MKILIVSDSHGLQRELEELKKRHRDAELFIHCGDSELEKDDPAIQGFHVVRGNCDFHNGFPEQLLLSAKDKKIFVTHGHLYQVKTNPLNVYYKARESGADIACFGHSHRLGAEMADGVLLINPGSVRLPRGRSEKTYVVLEIGEDHYLVRVYEYLGKELEDLRQTFPF</sequence>
<dbReference type="Proteomes" id="UP000075683">
    <property type="component" value="Unassembled WGS sequence"/>
</dbReference>
<comment type="cofactor">
    <cofactor evidence="2">
        <name>a divalent metal cation</name>
        <dbReference type="ChEBI" id="CHEBI:60240"/>
    </cofactor>
</comment>
<dbReference type="EMBL" id="LQYT01000108">
    <property type="protein sequence ID" value="KYD11624.1"/>
    <property type="molecule type" value="Genomic_DNA"/>
</dbReference>
<gene>
    <name evidence="4" type="ORF">B4135_3176</name>
</gene>
<dbReference type="RefSeq" id="WP_061569625.1">
    <property type="nucleotide sequence ID" value="NZ_JBAIZG010000034.1"/>
</dbReference>
<dbReference type="EC" id="3.1.4.-" evidence="2"/>
<dbReference type="InterPro" id="IPR041802">
    <property type="entry name" value="MPP_YfcE"/>
</dbReference>
<dbReference type="NCBIfam" id="TIGR00040">
    <property type="entry name" value="yfcE"/>
    <property type="match status" value="1"/>
</dbReference>
<evidence type="ECO:0000313" key="4">
    <source>
        <dbReference type="EMBL" id="KYD11624.1"/>
    </source>
</evidence>
<dbReference type="Pfam" id="PF12850">
    <property type="entry name" value="Metallophos_2"/>
    <property type="match status" value="1"/>
</dbReference>
<feature type="domain" description="Calcineurin-like phosphoesterase" evidence="3">
    <location>
        <begin position="1"/>
        <end position="144"/>
    </location>
</feature>
<accession>A0A150LHA6</accession>
<dbReference type="OrthoDB" id="9800565at2"/>
<reference evidence="4 5" key="1">
    <citation type="submission" date="2016-01" db="EMBL/GenBank/DDBJ databases">
        <title>Draft Genome Sequences of Seven Thermophilic Sporeformers Isolated from Foods.</title>
        <authorList>
            <person name="Berendsen E.M."/>
            <person name="Wells-Bennik M.H."/>
            <person name="Krawcyk A.O."/>
            <person name="De Jong A."/>
            <person name="Holsappel S."/>
            <person name="Eijlander R.T."/>
            <person name="Kuipers O.P."/>
        </authorList>
    </citation>
    <scope>NUCLEOTIDE SEQUENCE [LARGE SCALE GENOMIC DNA]</scope>
    <source>
        <strain evidence="4 5">B4135</strain>
    </source>
</reference>
<dbReference type="STRING" id="301148.B4135_3176"/>
<dbReference type="PANTHER" id="PTHR11124">
    <property type="entry name" value="VACUOLAR SORTING PROTEIN VPS29"/>
    <property type="match status" value="1"/>
</dbReference>
<comment type="similarity">
    <text evidence="1 2">Belongs to the metallophosphoesterase superfamily. YfcE family.</text>
</comment>
<dbReference type="InterPro" id="IPR024654">
    <property type="entry name" value="Calcineurin-like_PHP_lpxH"/>
</dbReference>
<dbReference type="GO" id="GO:0016787">
    <property type="term" value="F:hydrolase activity"/>
    <property type="evidence" value="ECO:0007669"/>
    <property type="project" value="UniProtKB-UniRule"/>
</dbReference>
<evidence type="ECO:0000259" key="3">
    <source>
        <dbReference type="Pfam" id="PF12850"/>
    </source>
</evidence>
<dbReference type="PATRIC" id="fig|301148.3.peg.1126"/>
<protein>
    <recommendedName>
        <fullName evidence="2">Phosphoesterase</fullName>
        <ecNumber evidence="2">3.1.4.-</ecNumber>
    </recommendedName>
</protein>
<dbReference type="Gene3D" id="3.60.21.10">
    <property type="match status" value="1"/>
</dbReference>
<dbReference type="InterPro" id="IPR029052">
    <property type="entry name" value="Metallo-depent_PP-like"/>
</dbReference>
<name>A0A150LHA6_9BACI</name>
<evidence type="ECO:0000256" key="2">
    <source>
        <dbReference type="RuleBase" id="RU362039"/>
    </source>
</evidence>